<reference evidence="3" key="1">
    <citation type="submission" date="2025-08" db="UniProtKB">
        <authorList>
            <consortium name="Ensembl"/>
        </authorList>
    </citation>
    <scope>IDENTIFICATION</scope>
    <source>
        <strain evidence="3">Glennie</strain>
    </source>
</reference>
<dbReference type="Bgee" id="ENSOANG00000049284">
    <property type="expression patterns" value="Expressed in adult mammalian kidney and 7 other cell types or tissues"/>
</dbReference>
<dbReference type="AlphaFoldDB" id="A0A6I8NJI8"/>
<keyword evidence="4" id="KW-1185">Reference proteome</keyword>
<feature type="region of interest" description="Disordered" evidence="2">
    <location>
        <begin position="161"/>
        <end position="180"/>
    </location>
</feature>
<accession>A0A6I8NJI8</accession>
<feature type="compositionally biased region" description="Low complexity" evidence="2">
    <location>
        <begin position="78"/>
        <end position="88"/>
    </location>
</feature>
<reference evidence="3" key="2">
    <citation type="submission" date="2025-09" db="UniProtKB">
        <authorList>
            <consortium name="Ensembl"/>
        </authorList>
    </citation>
    <scope>IDENTIFICATION</scope>
    <source>
        <strain evidence="3">Glennie</strain>
    </source>
</reference>
<dbReference type="PANTHER" id="PTHR16095:SF9">
    <property type="entry name" value="PROLINE AND SERINE-RICH PROTEIN 2"/>
    <property type="match status" value="1"/>
</dbReference>
<feature type="compositionally biased region" description="Polar residues" evidence="2">
    <location>
        <begin position="168"/>
        <end position="178"/>
    </location>
</feature>
<feature type="compositionally biased region" description="Basic and acidic residues" evidence="2">
    <location>
        <begin position="388"/>
        <end position="397"/>
    </location>
</feature>
<protein>
    <submittedName>
        <fullName evidence="3">Proline and serine rich 2</fullName>
    </submittedName>
</protein>
<dbReference type="PANTHER" id="PTHR16095">
    <property type="entry name" value="TRANSMEMBRANE PROTEIN 143 FAMILY MEMBER"/>
    <property type="match status" value="1"/>
</dbReference>
<feature type="region of interest" description="Disordered" evidence="2">
    <location>
        <begin position="371"/>
        <end position="402"/>
    </location>
</feature>
<dbReference type="FunCoup" id="A0A6I8NJI8">
    <property type="interactions" value="82"/>
</dbReference>
<evidence type="ECO:0000256" key="2">
    <source>
        <dbReference type="SAM" id="MobiDB-lite"/>
    </source>
</evidence>
<dbReference type="GeneTree" id="ENSGT00940000154315"/>
<evidence type="ECO:0000313" key="3">
    <source>
        <dbReference type="Ensembl" id="ENSOANP00000041293.1"/>
    </source>
</evidence>
<gene>
    <name evidence="3" type="primary">PROSER2</name>
</gene>
<proteinExistence type="predicted"/>
<dbReference type="OMA" id="RQPDCGQ"/>
<feature type="region of interest" description="Disordered" evidence="2">
    <location>
        <begin position="122"/>
        <end position="150"/>
    </location>
</feature>
<evidence type="ECO:0000256" key="1">
    <source>
        <dbReference type="ARBA" id="ARBA00022553"/>
    </source>
</evidence>
<name>A0A6I8NJI8_ORNAN</name>
<feature type="region of interest" description="Disordered" evidence="2">
    <location>
        <begin position="55"/>
        <end position="88"/>
    </location>
</feature>
<dbReference type="InParanoid" id="A0A6I8NJI8"/>
<dbReference type="Pfam" id="PF15385">
    <property type="entry name" value="SARG"/>
    <property type="match status" value="2"/>
</dbReference>
<keyword evidence="1" id="KW-0597">Phosphoprotein</keyword>
<evidence type="ECO:0000313" key="4">
    <source>
        <dbReference type="Proteomes" id="UP000002279"/>
    </source>
</evidence>
<feature type="compositionally biased region" description="Polar residues" evidence="2">
    <location>
        <begin position="373"/>
        <end position="382"/>
    </location>
</feature>
<feature type="region of interest" description="Disordered" evidence="2">
    <location>
        <begin position="264"/>
        <end position="287"/>
    </location>
</feature>
<feature type="region of interest" description="Disordered" evidence="2">
    <location>
        <begin position="223"/>
        <end position="252"/>
    </location>
</feature>
<organism evidence="3 4">
    <name type="scientific">Ornithorhynchus anatinus</name>
    <name type="common">Duckbill platypus</name>
    <dbReference type="NCBI Taxonomy" id="9258"/>
    <lineage>
        <taxon>Eukaryota</taxon>
        <taxon>Metazoa</taxon>
        <taxon>Chordata</taxon>
        <taxon>Craniata</taxon>
        <taxon>Vertebrata</taxon>
        <taxon>Euteleostomi</taxon>
        <taxon>Mammalia</taxon>
        <taxon>Monotremata</taxon>
        <taxon>Ornithorhynchidae</taxon>
        <taxon>Ornithorhynchus</taxon>
    </lineage>
</organism>
<dbReference type="Ensembl" id="ENSOANT00000053207.1">
    <property type="protein sequence ID" value="ENSOANP00000041293.1"/>
    <property type="gene ID" value="ENSOANG00000049284.1"/>
</dbReference>
<sequence length="535" mass="58414">MPRKAKPTYYVKNLARNDLRPQNSACGADCFLRCLTKTAAGVAGEMPRNLLKSDFSEMDSDMSPNCKLSDSGRGGSLESGSSGSRTRSFTLDDESLQFLTHEEKDVLLFFEETIDSLENELDDPTLNDSGIHCHSPKSLEESASSHSEPEDIIDLVRRTPETGEVEQPQDTPAASGDTQMIEPVPGFGISGKVNAPTLALREQVPEKTLVPDSAVSLVIPLPPSSPLASAPVPSRKDLLSPSPPAEHPRLPRSVPTPLIIAQKISERRGGSEGLSPTSHSKEGKVSEWRTLSPVPSCALNGDHFLWHRHPVPPPAPKVHRFPSNISVTNSTGKEFNKTISKAAVNVQERKAQVLANINGVAFLMGEVEDQLQRNDTSNQRRSTSPKDVAPEQNRDEAPGFTKEVPVPVEVDQVSGGNWPKGLQRERPEAVSNGYQNINEILKRETSPFVSTGKSITFRPEAASISSKISRQNATKSFYEHRQGDFGQDVRKRTSSLPRAVGFRPQGITVQFSGRGSTEEARREALRKLGLLKETS</sequence>
<dbReference type="Proteomes" id="UP000002279">
    <property type="component" value="Unplaced"/>
</dbReference>